<dbReference type="AlphaFoldDB" id="A0A9Q8SVP3"/>
<feature type="region of interest" description="Disordered" evidence="6">
    <location>
        <begin position="887"/>
        <end position="934"/>
    </location>
</feature>
<keyword evidence="2" id="KW-0813">Transport</keyword>
<feature type="transmembrane region" description="Helical" evidence="7">
    <location>
        <begin position="380"/>
        <end position="400"/>
    </location>
</feature>
<gene>
    <name evidence="9" type="ORF">CLUP02_09809</name>
</gene>
<feature type="transmembrane region" description="Helical" evidence="7">
    <location>
        <begin position="475"/>
        <end position="497"/>
    </location>
</feature>
<feature type="transmembrane region" description="Helical" evidence="7">
    <location>
        <begin position="444"/>
        <end position="463"/>
    </location>
</feature>
<evidence type="ECO:0000259" key="8">
    <source>
        <dbReference type="PROSITE" id="PS50850"/>
    </source>
</evidence>
<evidence type="ECO:0000256" key="7">
    <source>
        <dbReference type="SAM" id="Phobius"/>
    </source>
</evidence>
<feature type="transmembrane region" description="Helical" evidence="7">
    <location>
        <begin position="608"/>
        <end position="629"/>
    </location>
</feature>
<feature type="transmembrane region" description="Helical" evidence="7">
    <location>
        <begin position="545"/>
        <end position="570"/>
    </location>
</feature>
<feature type="transmembrane region" description="Helical" evidence="7">
    <location>
        <begin position="722"/>
        <end position="742"/>
    </location>
</feature>
<dbReference type="InterPro" id="IPR011701">
    <property type="entry name" value="MFS"/>
</dbReference>
<sequence length="966" mass="106267">MGLFQWGEHAVAGRVLASSRSSPRLRGTDMPPLPPVYGVPHRISLVLELEVQVACIGHRGSGPSLPSRGDRGAAPYGSTLLVLSSPPPLLQLFLIIQVPTRYSCSSVVTCGLCGGGSDTILIKNLDYPPIQPSLAFSPAAEACARLDVDHQTTGQLCFWHLLPATDKTRHIYKANMSVDEKNPQDFESSAASSDSRADTGNIDAAWKFLNDHRDAGTDTSSVDMKALRRKIDWRLVPLMFLCYTMQFLDKVILNVSPSTWSSKISLPTTTSLSSSSCLSGVLAFYAAVMGLSKDLKLVGNEFSNIATFLFVGLLCFEVPNSKPYPILFPISPEEKQEKRDSNDVETLETLGGRWRNSNVGETRIIKTRIMSIYFLQMVPAAKWLGLNVILWGTATACGAAAHNYQSLLVSRVFLGIFEATIGPSLMLISAQWYTKSEQAPRFSFWYLGLGLGQILGGAISYSFQHIAPGAGLAGWRIMFVVLGCLTVTIGICTVLFVPDTPMQARWLSDTEKVALLKHVSVNQTGIESRKFRPKQILEALMDPQMYLMVVAVVLLSVSSGVVTTYSATLIRNLGYDSKHAALMNMPSGVVSIFFTLLVGYGIRHTSNRWAWIVACIIPAIIGGALMSFLPVSNRSGCLAGIYLVNAVVAPLTVFYAVSTPPSREMFASQKTVDYMWTAANFGGATKRAFAAAIVSGSFSLGNIIGPQTFQAKDAPEYRPAKIAVMGTQAGCAVVTLALYAYYRYENKRRGAIKQSEDAYMAPENWQSMTDKENKSMHRAHKVPSSYHVFTDDYTLRRPWDSFLVSDELGLTRRYKRHSFSAYMPVTVSGYIYLANGRFRLALRPMLCLPVHPRWTGRGNADWTAYGATVHQVRSYLSCGSLGNLPPTYRRSVKRKEGKKGDKGENPKIHRRSVLTANSNKPSQTQGLYGKGPRDLGLKTHRLPKEWYSPSLLGQIATLASRVYYDI</sequence>
<accession>A0A9Q8SVP3</accession>
<evidence type="ECO:0000313" key="10">
    <source>
        <dbReference type="Proteomes" id="UP000830671"/>
    </source>
</evidence>
<dbReference type="KEGG" id="clup:CLUP02_09809"/>
<evidence type="ECO:0000256" key="2">
    <source>
        <dbReference type="ARBA" id="ARBA00022448"/>
    </source>
</evidence>
<evidence type="ECO:0000256" key="5">
    <source>
        <dbReference type="ARBA" id="ARBA00023136"/>
    </source>
</evidence>
<evidence type="ECO:0000256" key="1">
    <source>
        <dbReference type="ARBA" id="ARBA00004141"/>
    </source>
</evidence>
<dbReference type="GeneID" id="73343797"/>
<dbReference type="SUPFAM" id="SSF103473">
    <property type="entry name" value="MFS general substrate transporter"/>
    <property type="match status" value="1"/>
</dbReference>
<protein>
    <submittedName>
        <fullName evidence="9">Major facilitator superfamily transporter</fullName>
    </submittedName>
</protein>
<evidence type="ECO:0000256" key="3">
    <source>
        <dbReference type="ARBA" id="ARBA00022692"/>
    </source>
</evidence>
<comment type="subcellular location">
    <subcellularLocation>
        <location evidence="1">Membrane</location>
        <topology evidence="1">Multi-pass membrane protein</topology>
    </subcellularLocation>
</comment>
<proteinExistence type="predicted"/>
<organism evidence="9 10">
    <name type="scientific">Colletotrichum lupini</name>
    <dbReference type="NCBI Taxonomy" id="145971"/>
    <lineage>
        <taxon>Eukaryota</taxon>
        <taxon>Fungi</taxon>
        <taxon>Dikarya</taxon>
        <taxon>Ascomycota</taxon>
        <taxon>Pezizomycotina</taxon>
        <taxon>Sordariomycetes</taxon>
        <taxon>Hypocreomycetidae</taxon>
        <taxon>Glomerellales</taxon>
        <taxon>Glomerellaceae</taxon>
        <taxon>Colletotrichum</taxon>
        <taxon>Colletotrichum acutatum species complex</taxon>
    </lineage>
</organism>
<feature type="compositionally biased region" description="Basic and acidic residues" evidence="6">
    <location>
        <begin position="898"/>
        <end position="907"/>
    </location>
</feature>
<name>A0A9Q8SVP3_9PEZI</name>
<feature type="transmembrane region" description="Helical" evidence="7">
    <location>
        <begin position="582"/>
        <end position="602"/>
    </location>
</feature>
<dbReference type="Proteomes" id="UP000830671">
    <property type="component" value="Chromosome 5"/>
</dbReference>
<feature type="transmembrane region" description="Helical" evidence="7">
    <location>
        <begin position="412"/>
        <end position="432"/>
    </location>
</feature>
<dbReference type="PANTHER" id="PTHR43791:SF40">
    <property type="entry name" value="THIAMINE PATHWAY TRANSPORTER THI73"/>
    <property type="match status" value="1"/>
</dbReference>
<evidence type="ECO:0000256" key="6">
    <source>
        <dbReference type="SAM" id="MobiDB-lite"/>
    </source>
</evidence>
<dbReference type="GO" id="GO:0022857">
    <property type="term" value="F:transmembrane transporter activity"/>
    <property type="evidence" value="ECO:0007669"/>
    <property type="project" value="InterPro"/>
</dbReference>
<dbReference type="Gene3D" id="1.20.1250.20">
    <property type="entry name" value="MFS general substrate transporter like domains"/>
    <property type="match status" value="1"/>
</dbReference>
<dbReference type="Pfam" id="PF07690">
    <property type="entry name" value="MFS_1"/>
    <property type="match status" value="1"/>
</dbReference>
<dbReference type="RefSeq" id="XP_049145931.1">
    <property type="nucleotide sequence ID" value="XM_049288787.1"/>
</dbReference>
<keyword evidence="5 7" id="KW-0472">Membrane</keyword>
<dbReference type="InterPro" id="IPR020846">
    <property type="entry name" value="MFS_dom"/>
</dbReference>
<dbReference type="PANTHER" id="PTHR43791">
    <property type="entry name" value="PERMEASE-RELATED"/>
    <property type="match status" value="1"/>
</dbReference>
<dbReference type="PROSITE" id="PS50850">
    <property type="entry name" value="MFS"/>
    <property type="match status" value="1"/>
</dbReference>
<evidence type="ECO:0000313" key="9">
    <source>
        <dbReference type="EMBL" id="UQC84313.1"/>
    </source>
</evidence>
<keyword evidence="4 7" id="KW-1133">Transmembrane helix</keyword>
<dbReference type="GO" id="GO:0016020">
    <property type="term" value="C:membrane"/>
    <property type="evidence" value="ECO:0007669"/>
    <property type="project" value="UniProtKB-SubCell"/>
</dbReference>
<feature type="compositionally biased region" description="Polar residues" evidence="6">
    <location>
        <begin position="914"/>
        <end position="926"/>
    </location>
</feature>
<evidence type="ECO:0000256" key="4">
    <source>
        <dbReference type="ARBA" id="ARBA00022989"/>
    </source>
</evidence>
<feature type="domain" description="Major facilitator superfamily (MFS) profile" evidence="8">
    <location>
        <begin position="305"/>
        <end position="747"/>
    </location>
</feature>
<dbReference type="InterPro" id="IPR036259">
    <property type="entry name" value="MFS_trans_sf"/>
</dbReference>
<feature type="transmembrane region" description="Helical" evidence="7">
    <location>
        <begin position="636"/>
        <end position="657"/>
    </location>
</feature>
<dbReference type="EMBL" id="CP019477">
    <property type="protein sequence ID" value="UQC84313.1"/>
    <property type="molecule type" value="Genomic_DNA"/>
</dbReference>
<keyword evidence="3 7" id="KW-0812">Transmembrane</keyword>
<reference evidence="9" key="1">
    <citation type="journal article" date="2021" name="Mol. Plant Microbe Interact.">
        <title>Complete Genome Sequence of the Plant-Pathogenic Fungus Colletotrichum lupini.</title>
        <authorList>
            <person name="Baroncelli R."/>
            <person name="Pensec F."/>
            <person name="Da Lio D."/>
            <person name="Boufleur T."/>
            <person name="Vicente I."/>
            <person name="Sarrocco S."/>
            <person name="Picot A."/>
            <person name="Baraldi E."/>
            <person name="Sukno S."/>
            <person name="Thon M."/>
            <person name="Le Floch G."/>
        </authorList>
    </citation>
    <scope>NUCLEOTIDE SEQUENCE</scope>
    <source>
        <strain evidence="9">IMI 504893</strain>
    </source>
</reference>
<keyword evidence="10" id="KW-1185">Reference proteome</keyword>